<dbReference type="EMBL" id="PSNX01000001">
    <property type="protein sequence ID" value="PPE67913.1"/>
    <property type="molecule type" value="Genomic_DNA"/>
</dbReference>
<dbReference type="InterPro" id="IPR003111">
    <property type="entry name" value="Lon_prtase_N"/>
</dbReference>
<dbReference type="InterPro" id="IPR046336">
    <property type="entry name" value="Lon_prtase_N_sf"/>
</dbReference>
<sequence>MTDLPESSALPLFPLQSVLFPGGLLSLKVFEARYLDLVSECLRTQRPFGVVALRQGQEVRREGEAVAFEAVGCLAELIEVDSEQAGILQVRCRGSQRFRIASTRQRNDGLWLAQVDWIDADEAVLPSEDFLDSAQALSNAIQMLRQRGPLPFLEPFRFEDAGWIANRWCEILPIPLAARQKLMELEDPQVRLKLVDQFLRSKGIIGQG</sequence>
<dbReference type="InterPro" id="IPR015947">
    <property type="entry name" value="PUA-like_sf"/>
</dbReference>
<reference evidence="2 3" key="1">
    <citation type="submission" date="2018-02" db="EMBL/GenBank/DDBJ databases">
        <title>Reclassifiation of [Polyangium] brachysporum DSM 7029 as Guopingzhaonella breviflexa gen. nov., sp. nov., a member of the family Comamonadaceae.</title>
        <authorList>
            <person name="Tang B."/>
        </authorList>
    </citation>
    <scope>NUCLEOTIDE SEQUENCE [LARGE SCALE GENOMIC DNA]</scope>
    <source>
        <strain evidence="2 3">BCRC 80649</strain>
    </source>
</reference>
<comment type="caution">
    <text evidence="2">The sequence shown here is derived from an EMBL/GenBank/DDBJ whole genome shotgun (WGS) entry which is preliminary data.</text>
</comment>
<organism evidence="2 3">
    <name type="scientific">Caldimonas caldifontis</name>
    <dbReference type="NCBI Taxonomy" id="1452508"/>
    <lineage>
        <taxon>Bacteria</taxon>
        <taxon>Pseudomonadati</taxon>
        <taxon>Pseudomonadota</taxon>
        <taxon>Betaproteobacteria</taxon>
        <taxon>Burkholderiales</taxon>
        <taxon>Sphaerotilaceae</taxon>
        <taxon>Caldimonas</taxon>
    </lineage>
</organism>
<gene>
    <name evidence="2" type="ORF">C1704_00035</name>
</gene>
<dbReference type="Pfam" id="PF02190">
    <property type="entry name" value="LON_substr_bdg"/>
    <property type="match status" value="1"/>
</dbReference>
<feature type="domain" description="Lon N-terminal" evidence="1">
    <location>
        <begin position="7"/>
        <end position="203"/>
    </location>
</feature>
<dbReference type="PANTHER" id="PTHR46732:SF8">
    <property type="entry name" value="ATP-DEPENDENT PROTEASE LA (LON) DOMAIN PROTEIN"/>
    <property type="match status" value="1"/>
</dbReference>
<dbReference type="PROSITE" id="PS51787">
    <property type="entry name" value="LON_N"/>
    <property type="match status" value="1"/>
</dbReference>
<protein>
    <submittedName>
        <fullName evidence="2">Peptidase S16</fullName>
    </submittedName>
</protein>
<keyword evidence="3" id="KW-1185">Reference proteome</keyword>
<dbReference type="Proteomes" id="UP000238605">
    <property type="component" value="Unassembled WGS sequence"/>
</dbReference>
<accession>A0A2S5SYQ5</accession>
<dbReference type="RefSeq" id="WP_104299762.1">
    <property type="nucleotide sequence ID" value="NZ_PSNX01000001.1"/>
</dbReference>
<dbReference type="AlphaFoldDB" id="A0A2S5SYQ5"/>
<dbReference type="Gene3D" id="1.10.4060.10">
    <property type="entry name" value="BPP1347 like domain"/>
    <property type="match status" value="1"/>
</dbReference>
<dbReference type="SMART" id="SM00464">
    <property type="entry name" value="LON"/>
    <property type="match status" value="1"/>
</dbReference>
<name>A0A2S5SYQ5_9BURK</name>
<proteinExistence type="predicted"/>
<evidence type="ECO:0000313" key="2">
    <source>
        <dbReference type="EMBL" id="PPE67913.1"/>
    </source>
</evidence>
<dbReference type="OrthoDB" id="8558970at2"/>
<dbReference type="Gene3D" id="2.30.130.40">
    <property type="entry name" value="LON domain-like"/>
    <property type="match status" value="1"/>
</dbReference>
<dbReference type="SUPFAM" id="SSF88697">
    <property type="entry name" value="PUA domain-like"/>
    <property type="match status" value="1"/>
</dbReference>
<dbReference type="PANTHER" id="PTHR46732">
    <property type="entry name" value="ATP-DEPENDENT PROTEASE LA (LON) DOMAIN PROTEIN"/>
    <property type="match status" value="1"/>
</dbReference>
<evidence type="ECO:0000313" key="3">
    <source>
        <dbReference type="Proteomes" id="UP000238605"/>
    </source>
</evidence>
<evidence type="ECO:0000259" key="1">
    <source>
        <dbReference type="PROSITE" id="PS51787"/>
    </source>
</evidence>